<dbReference type="CDD" id="cd11073">
    <property type="entry name" value="CYP76-like"/>
    <property type="match status" value="1"/>
</dbReference>
<dbReference type="AlphaFoldDB" id="A0A7J7MCD3"/>
<evidence type="ECO:0000256" key="3">
    <source>
        <dbReference type="ARBA" id="ARBA00047949"/>
    </source>
</evidence>
<protein>
    <recommendedName>
        <fullName evidence="2">2'-phosphotransferase</fullName>
        <ecNumber evidence="2">2.7.1.160</ecNumber>
    </recommendedName>
</protein>
<dbReference type="EC" id="2.7.1.160" evidence="2"/>
<feature type="binding site" description="axial binding residue" evidence="4">
    <location>
        <position position="469"/>
    </location>
    <ligand>
        <name>heme</name>
        <dbReference type="ChEBI" id="CHEBI:30413"/>
    </ligand>
    <ligandPart>
        <name>Fe</name>
        <dbReference type="ChEBI" id="CHEBI:18248"/>
    </ligandPart>
</feature>
<evidence type="ECO:0000313" key="6">
    <source>
        <dbReference type="Proteomes" id="UP000541444"/>
    </source>
</evidence>
<accession>A0A7J7MCD3</accession>
<comment type="catalytic activity">
    <reaction evidence="3">
        <text>2'-phospho-[ligated tRNA] + NAD(+) = mature tRNA + ADP-alpha-D-ribose 1'',2''-cyclic phosphate + nicotinamide</text>
        <dbReference type="Rhea" id="RHEA:23324"/>
        <dbReference type="Rhea" id="RHEA-COMP:11106"/>
        <dbReference type="Rhea" id="RHEA-COMP:11107"/>
        <dbReference type="ChEBI" id="CHEBI:17154"/>
        <dbReference type="ChEBI" id="CHEBI:57540"/>
        <dbReference type="ChEBI" id="CHEBI:76596"/>
        <dbReference type="ChEBI" id="CHEBI:82883"/>
        <dbReference type="ChEBI" id="CHEBI:85027"/>
        <dbReference type="EC" id="2.7.1.160"/>
    </reaction>
</comment>
<dbReference type="PRINTS" id="PR00463">
    <property type="entry name" value="EP450I"/>
</dbReference>
<dbReference type="OrthoDB" id="419694at2759"/>
<comment type="cofactor">
    <cofactor evidence="4">
        <name>heme</name>
        <dbReference type="ChEBI" id="CHEBI:30413"/>
    </cofactor>
</comment>
<evidence type="ECO:0000256" key="2">
    <source>
        <dbReference type="ARBA" id="ARBA00012007"/>
    </source>
</evidence>
<evidence type="ECO:0000313" key="5">
    <source>
        <dbReference type="EMBL" id="KAF6152553.1"/>
    </source>
</evidence>
<dbReference type="Pfam" id="PF00067">
    <property type="entry name" value="p450"/>
    <property type="match status" value="1"/>
</dbReference>
<dbReference type="InterPro" id="IPR042080">
    <property type="entry name" value="RNA_2'-PTrans_N"/>
</dbReference>
<reference evidence="5 6" key="1">
    <citation type="journal article" date="2020" name="IScience">
        <title>Genome Sequencing of the Endangered Kingdonia uniflora (Circaeasteraceae, Ranunculales) Reveals Potential Mechanisms of Evolutionary Specialization.</title>
        <authorList>
            <person name="Sun Y."/>
            <person name="Deng T."/>
            <person name="Zhang A."/>
            <person name="Moore M.J."/>
            <person name="Landis J.B."/>
            <person name="Lin N."/>
            <person name="Zhang H."/>
            <person name="Zhang X."/>
            <person name="Huang J."/>
            <person name="Zhang X."/>
            <person name="Sun H."/>
            <person name="Wang H."/>
        </authorList>
    </citation>
    <scope>NUCLEOTIDE SEQUENCE [LARGE SCALE GENOMIC DNA]</scope>
    <source>
        <strain evidence="5">TB1705</strain>
        <tissue evidence="5">Leaf</tissue>
    </source>
</reference>
<dbReference type="SUPFAM" id="SSF56399">
    <property type="entry name" value="ADP-ribosylation"/>
    <property type="match status" value="1"/>
</dbReference>
<dbReference type="Gene3D" id="1.10.10.970">
    <property type="entry name" value="RNA 2'-phosphotransferase, Tpt1/KptA family, N-terminal domain"/>
    <property type="match status" value="1"/>
</dbReference>
<dbReference type="Gene3D" id="3.20.170.30">
    <property type="match status" value="1"/>
</dbReference>
<evidence type="ECO:0000256" key="1">
    <source>
        <dbReference type="ARBA" id="ARBA00003343"/>
    </source>
</evidence>
<sequence length="764" mass="86727">MVLLSHLTGRVGNAVSEVWSWWWDANNPKDQVARLIFTVLVPVLVISWYKWVSRKYSLRLPPGPWDLPLVGHLPFLEPDLHQYFRKLAQVYGPIFKFRMGKKLCVVLSSPLLAKEVLRQHDTIFANHEAPISGLATSYGGLDMVWSPYGPRWAMIRKVFVGKMLTKANLDSCYALRQRELRQTLKYMYSKGGTPFNVGQQMFVTVLNTVLSMLWGSTLQGNERVNFGVEFREMAGEILMLLGKPNVSDLFPALARFDLQGIEKRSKELMAWFDRLFDTVIDKRAKMENVNRGSKDFMQVSMELIDQKDPDIPFTIVNLRALFIDIIVGGTDTTSTTLEWAISETMNNPEIMRKVQDELELVVGLNNMVEESHVPKLGYLDAVVKETQRLHVALPLLVPHVPSSSCTVGGYHIPKGAHVFVNVWAMHRDPEAWENPLEFRPERFLNDGGKSDYRGNNFSYLPFGSGRRSCAGIPLAERMLMCTLASFLHSFEWRLPEGTKMDLSEKFGLSLKRTTPLVAIAAPRLLNHEVYNGHGRGRDMRVEQFQSGGGRDRATTKDKIDSLGRLMTRILRHMASELSLDIRSDGYVRVQDLLKLNLKTFANISMRSHTVDDVMEAVRKDNKQRFGLLEENGELFIRANQGHTIVTIESESLLKPILSAEEAPVCVHGTYKKNLEAIVQSGLKRMKRLHVHFARGLPTDGDVISGMRRDVNVLIFLDVRKALEEGMKLYISENNVILTEGIDGVVPAKYFVKIETWPGRQSIPF</sequence>
<dbReference type="InterPro" id="IPR042081">
    <property type="entry name" value="RNA_2'-PTrans_C"/>
</dbReference>
<keyword evidence="4" id="KW-0479">Metal-binding</keyword>
<comment type="function">
    <text evidence="1">Catalyzes the last step of tRNA splicing, the transfer of the splice junction 2'-phosphate from ligated tRNA to NAD to produce ADP-ribose 1''-2'' cyclic phosphate.</text>
</comment>
<dbReference type="GO" id="GO:0016705">
    <property type="term" value="F:oxidoreductase activity, acting on paired donors, with incorporation or reduction of molecular oxygen"/>
    <property type="evidence" value="ECO:0007669"/>
    <property type="project" value="InterPro"/>
</dbReference>
<gene>
    <name evidence="5" type="ORF">GIB67_013000</name>
</gene>
<dbReference type="Proteomes" id="UP000541444">
    <property type="component" value="Unassembled WGS sequence"/>
</dbReference>
<proteinExistence type="predicted"/>
<dbReference type="InterPro" id="IPR017972">
    <property type="entry name" value="Cyt_P450_CS"/>
</dbReference>
<name>A0A7J7MCD3_9MAGN</name>
<dbReference type="PRINTS" id="PR00385">
    <property type="entry name" value="P450"/>
</dbReference>
<dbReference type="InterPro" id="IPR036396">
    <property type="entry name" value="Cyt_P450_sf"/>
</dbReference>
<dbReference type="EMBL" id="JACGCM010001620">
    <property type="protein sequence ID" value="KAF6152553.1"/>
    <property type="molecule type" value="Genomic_DNA"/>
</dbReference>
<dbReference type="GO" id="GO:0004497">
    <property type="term" value="F:monooxygenase activity"/>
    <property type="evidence" value="ECO:0007669"/>
    <property type="project" value="InterPro"/>
</dbReference>
<comment type="caution">
    <text evidence="5">The sequence shown here is derived from an EMBL/GenBank/DDBJ whole genome shotgun (WGS) entry which is preliminary data.</text>
</comment>
<dbReference type="InterPro" id="IPR002745">
    <property type="entry name" value="Ptrans_KptA/Tpt1"/>
</dbReference>
<dbReference type="PROSITE" id="PS00086">
    <property type="entry name" value="CYTOCHROME_P450"/>
    <property type="match status" value="1"/>
</dbReference>
<keyword evidence="4" id="KW-0349">Heme</keyword>
<dbReference type="GO" id="GO:0000215">
    <property type="term" value="F:tRNA 2'-phosphotransferase activity"/>
    <property type="evidence" value="ECO:0007669"/>
    <property type="project" value="UniProtKB-EC"/>
</dbReference>
<dbReference type="PANTHER" id="PTHR47951:SF7">
    <property type="entry name" value="FLAVONOID 3',5'-HYDROXYLASE-LIKE ISOFORM X1"/>
    <property type="match status" value="1"/>
</dbReference>
<dbReference type="InterPro" id="IPR001128">
    <property type="entry name" value="Cyt_P450"/>
</dbReference>
<keyword evidence="4" id="KW-0408">Iron</keyword>
<dbReference type="InterPro" id="IPR002401">
    <property type="entry name" value="Cyt_P450_E_grp-I"/>
</dbReference>
<evidence type="ECO:0000256" key="4">
    <source>
        <dbReference type="PIRSR" id="PIRSR602401-1"/>
    </source>
</evidence>
<dbReference type="GO" id="GO:0005506">
    <property type="term" value="F:iron ion binding"/>
    <property type="evidence" value="ECO:0007669"/>
    <property type="project" value="InterPro"/>
</dbReference>
<dbReference type="PANTHER" id="PTHR47951">
    <property type="entry name" value="OS08G0547900 PROTEIN"/>
    <property type="match status" value="1"/>
</dbReference>
<dbReference type="Gene3D" id="1.10.630.10">
    <property type="entry name" value="Cytochrome P450"/>
    <property type="match status" value="1"/>
</dbReference>
<dbReference type="GO" id="GO:0044550">
    <property type="term" value="P:secondary metabolite biosynthetic process"/>
    <property type="evidence" value="ECO:0007669"/>
    <property type="project" value="UniProtKB-ARBA"/>
</dbReference>
<keyword evidence="6" id="KW-1185">Reference proteome</keyword>
<organism evidence="5 6">
    <name type="scientific">Kingdonia uniflora</name>
    <dbReference type="NCBI Taxonomy" id="39325"/>
    <lineage>
        <taxon>Eukaryota</taxon>
        <taxon>Viridiplantae</taxon>
        <taxon>Streptophyta</taxon>
        <taxon>Embryophyta</taxon>
        <taxon>Tracheophyta</taxon>
        <taxon>Spermatophyta</taxon>
        <taxon>Magnoliopsida</taxon>
        <taxon>Ranunculales</taxon>
        <taxon>Circaeasteraceae</taxon>
        <taxon>Kingdonia</taxon>
    </lineage>
</organism>
<dbReference type="GO" id="GO:0020037">
    <property type="term" value="F:heme binding"/>
    <property type="evidence" value="ECO:0007669"/>
    <property type="project" value="InterPro"/>
</dbReference>
<dbReference type="FunFam" id="1.10.630.10:FF:000207">
    <property type="entry name" value="Putative cytochrome P450 superfamily protein"/>
    <property type="match status" value="1"/>
</dbReference>
<dbReference type="SUPFAM" id="SSF48264">
    <property type="entry name" value="Cytochrome P450"/>
    <property type="match status" value="1"/>
</dbReference>
<dbReference type="Pfam" id="PF01885">
    <property type="entry name" value="PTS_2-RNA"/>
    <property type="match status" value="1"/>
</dbReference>